<reference evidence="1" key="1">
    <citation type="submission" date="2020-05" db="EMBL/GenBank/DDBJ databases">
        <authorList>
            <person name="Chiriac C."/>
            <person name="Salcher M."/>
            <person name="Ghai R."/>
            <person name="Kavagutti S V."/>
        </authorList>
    </citation>
    <scope>NUCLEOTIDE SEQUENCE</scope>
</reference>
<name>A0A6J6QZZ4_9ZZZZ</name>
<protein>
    <submittedName>
        <fullName evidence="1">Unannotated protein</fullName>
    </submittedName>
</protein>
<dbReference type="EMBL" id="CAEZXY010000076">
    <property type="protein sequence ID" value="CAB4716482.1"/>
    <property type="molecule type" value="Genomic_DNA"/>
</dbReference>
<proteinExistence type="predicted"/>
<evidence type="ECO:0000313" key="1">
    <source>
        <dbReference type="EMBL" id="CAB4716482.1"/>
    </source>
</evidence>
<dbReference type="AlphaFoldDB" id="A0A6J6QZZ4"/>
<sequence>MVRRIHVEGEMPAAVRDLNIRVVWVDELVIDAMAAAAPAIWAQSGITESF</sequence>
<organism evidence="1">
    <name type="scientific">freshwater metagenome</name>
    <dbReference type="NCBI Taxonomy" id="449393"/>
    <lineage>
        <taxon>unclassified sequences</taxon>
        <taxon>metagenomes</taxon>
        <taxon>ecological metagenomes</taxon>
    </lineage>
</organism>
<gene>
    <name evidence="1" type="ORF">UFOPK2624_01407</name>
</gene>
<accession>A0A6J6QZZ4</accession>